<evidence type="ECO:0000256" key="6">
    <source>
        <dbReference type="ARBA" id="ARBA00022968"/>
    </source>
</evidence>
<dbReference type="FunFam" id="1.10.630.10:FF:000043">
    <property type="entry name" value="Cytochrome P450 99A2"/>
    <property type="match status" value="1"/>
</dbReference>
<comment type="caution">
    <text evidence="15">The sequence shown here is derived from an EMBL/GenBank/DDBJ whole genome shotgun (WGS) entry which is preliminary data.</text>
</comment>
<keyword evidence="16" id="KW-1185">Reference proteome</keyword>
<evidence type="ECO:0000256" key="4">
    <source>
        <dbReference type="ARBA" id="ARBA00022692"/>
    </source>
</evidence>
<dbReference type="InterPro" id="IPR001128">
    <property type="entry name" value="Cyt_P450"/>
</dbReference>
<comment type="similarity">
    <text evidence="2 13">Belongs to the cytochrome P450 family.</text>
</comment>
<evidence type="ECO:0000256" key="14">
    <source>
        <dbReference type="SAM" id="Phobius"/>
    </source>
</evidence>
<keyword evidence="8 13" id="KW-0560">Oxidoreductase</keyword>
<keyword evidence="4 14" id="KW-0812">Transmembrane</keyword>
<evidence type="ECO:0000256" key="5">
    <source>
        <dbReference type="ARBA" id="ARBA00022723"/>
    </source>
</evidence>
<evidence type="ECO:0000256" key="10">
    <source>
        <dbReference type="ARBA" id="ARBA00023033"/>
    </source>
</evidence>
<evidence type="ECO:0000256" key="12">
    <source>
        <dbReference type="PIRSR" id="PIRSR602401-1"/>
    </source>
</evidence>
<dbReference type="Proteomes" id="UP001190926">
    <property type="component" value="Unassembled WGS sequence"/>
</dbReference>
<evidence type="ECO:0000256" key="8">
    <source>
        <dbReference type="ARBA" id="ARBA00023002"/>
    </source>
</evidence>
<keyword evidence="10 13" id="KW-0503">Monooxygenase</keyword>
<reference evidence="15 16" key="1">
    <citation type="journal article" date="2021" name="Nat. Commun.">
        <title>Incipient diploidization of the medicinal plant Perilla within 10,000 years.</title>
        <authorList>
            <person name="Zhang Y."/>
            <person name="Shen Q."/>
            <person name="Leng L."/>
            <person name="Zhang D."/>
            <person name="Chen S."/>
            <person name="Shi Y."/>
            <person name="Ning Z."/>
            <person name="Chen S."/>
        </authorList>
    </citation>
    <scope>NUCLEOTIDE SEQUENCE [LARGE SCALE GENOMIC DNA]</scope>
    <source>
        <strain evidence="16">cv. PC099</strain>
    </source>
</reference>
<dbReference type="CDD" id="cd11072">
    <property type="entry name" value="CYP71-like"/>
    <property type="match status" value="1"/>
</dbReference>
<evidence type="ECO:0000256" key="3">
    <source>
        <dbReference type="ARBA" id="ARBA00022617"/>
    </source>
</evidence>
<comment type="subcellular location">
    <subcellularLocation>
        <location evidence="1">Membrane</location>
        <topology evidence="1">Single-pass type II membrane protein</topology>
    </subcellularLocation>
</comment>
<dbReference type="EMBL" id="SDAM02005225">
    <property type="protein sequence ID" value="KAH6819975.1"/>
    <property type="molecule type" value="Genomic_DNA"/>
</dbReference>
<evidence type="ECO:0000256" key="11">
    <source>
        <dbReference type="ARBA" id="ARBA00023136"/>
    </source>
</evidence>
<accession>A0AAD4IRK0</accession>
<keyword evidence="7 14" id="KW-1133">Transmembrane helix</keyword>
<keyword evidence="9 12" id="KW-0408">Iron</keyword>
<dbReference type="InterPro" id="IPR052306">
    <property type="entry name" value="CYP450_71D"/>
</dbReference>
<keyword evidence="11 14" id="KW-0472">Membrane</keyword>
<evidence type="ECO:0000256" key="13">
    <source>
        <dbReference type="RuleBase" id="RU000461"/>
    </source>
</evidence>
<dbReference type="GO" id="GO:0016705">
    <property type="term" value="F:oxidoreductase activity, acting on paired donors, with incorporation or reduction of molecular oxygen"/>
    <property type="evidence" value="ECO:0007669"/>
    <property type="project" value="InterPro"/>
</dbReference>
<evidence type="ECO:0000256" key="7">
    <source>
        <dbReference type="ARBA" id="ARBA00022989"/>
    </source>
</evidence>
<feature type="binding site" description="axial binding residue" evidence="12">
    <location>
        <position position="450"/>
    </location>
    <ligand>
        <name>heme</name>
        <dbReference type="ChEBI" id="CHEBI:30413"/>
    </ligand>
    <ligandPart>
        <name>Fe</name>
        <dbReference type="ChEBI" id="CHEBI:18248"/>
    </ligandPart>
</feature>
<dbReference type="InterPro" id="IPR017972">
    <property type="entry name" value="Cyt_P450_CS"/>
</dbReference>
<feature type="transmembrane region" description="Helical" evidence="14">
    <location>
        <begin position="7"/>
        <end position="25"/>
    </location>
</feature>
<evidence type="ECO:0000256" key="2">
    <source>
        <dbReference type="ARBA" id="ARBA00010617"/>
    </source>
</evidence>
<dbReference type="PRINTS" id="PR00385">
    <property type="entry name" value="P450"/>
</dbReference>
<evidence type="ECO:0000313" key="15">
    <source>
        <dbReference type="EMBL" id="KAH6819975.1"/>
    </source>
</evidence>
<dbReference type="GO" id="GO:0016020">
    <property type="term" value="C:membrane"/>
    <property type="evidence" value="ECO:0007669"/>
    <property type="project" value="UniProtKB-SubCell"/>
</dbReference>
<evidence type="ECO:0000256" key="1">
    <source>
        <dbReference type="ARBA" id="ARBA00004606"/>
    </source>
</evidence>
<evidence type="ECO:0000256" key="9">
    <source>
        <dbReference type="ARBA" id="ARBA00023004"/>
    </source>
</evidence>
<dbReference type="InterPro" id="IPR002401">
    <property type="entry name" value="Cyt_P450_E_grp-I"/>
</dbReference>
<keyword evidence="3 12" id="KW-0349">Heme</keyword>
<dbReference type="GO" id="GO:0020037">
    <property type="term" value="F:heme binding"/>
    <property type="evidence" value="ECO:0007669"/>
    <property type="project" value="InterPro"/>
</dbReference>
<name>A0AAD4IRK0_PERFH</name>
<dbReference type="PRINTS" id="PR00463">
    <property type="entry name" value="EP450I"/>
</dbReference>
<dbReference type="GO" id="GO:0005506">
    <property type="term" value="F:iron ion binding"/>
    <property type="evidence" value="ECO:0007669"/>
    <property type="project" value="InterPro"/>
</dbReference>
<dbReference type="Pfam" id="PF00067">
    <property type="entry name" value="p450"/>
    <property type="match status" value="1"/>
</dbReference>
<dbReference type="SUPFAM" id="SSF48264">
    <property type="entry name" value="Cytochrome P450"/>
    <property type="match status" value="1"/>
</dbReference>
<sequence>MESSSDLVLTVVVVPLLMLWLIYLWRNWNHRVHVNLPPGPKKLPIIGNMHLISFPHFRSYRDLAKQYGPLMHLKFGEVDAIIVSSPELAKQVLKEKDPLFANRPESIAVHLCWYDYLDIVFCPYGDYWRQMRKICILEVLSSKSVRSFAPIRSDEMSGLVEYLHHSTGIPVNLTEKVYTTVSSVTCRSSFGKVCKDKAAMIQVVQDILAIGAGFSIADMYPSSTVVSALSWVIKKRLRTMRRKMDFVLDDVIRRHEDGPPGSHGEFGNEDLVDVLLRVKDTRLMKFPMGYDNIKALLFDMFAAGTDTSSATIVWAMTELIRNPRVLAKAQAEIRKVVRDSNSNCNSSTIIDEEIIPNLNYLKLVVMETLRLHPQLSIIPRASTEKCELGGYTIPENVKVLVNVWAIHRDPNNWPDPEAFQPERFEDQHSFDFTGNGDFRYLPFGSGKRICPGIAYGSISVSYTLAQLLYSFNWKLPDGVDAQTLDMIENTAITTARRQDLIAVATPYQP</sequence>
<gene>
    <name evidence="15" type="ORF">C2S53_018134</name>
</gene>
<proteinExistence type="inferred from homology"/>
<dbReference type="PANTHER" id="PTHR47953:SF16">
    <property type="entry name" value="CYTOCHROME P450 71D8"/>
    <property type="match status" value="1"/>
</dbReference>
<dbReference type="Gene3D" id="1.10.630.10">
    <property type="entry name" value="Cytochrome P450"/>
    <property type="match status" value="1"/>
</dbReference>
<evidence type="ECO:0000313" key="16">
    <source>
        <dbReference type="Proteomes" id="UP001190926"/>
    </source>
</evidence>
<protein>
    <recommendedName>
        <fullName evidence="17">Cytochrome P450</fullName>
    </recommendedName>
</protein>
<evidence type="ECO:0008006" key="17">
    <source>
        <dbReference type="Google" id="ProtNLM"/>
    </source>
</evidence>
<dbReference type="GO" id="GO:0004497">
    <property type="term" value="F:monooxygenase activity"/>
    <property type="evidence" value="ECO:0007669"/>
    <property type="project" value="UniProtKB-KW"/>
</dbReference>
<comment type="cofactor">
    <cofactor evidence="12">
        <name>heme</name>
        <dbReference type="ChEBI" id="CHEBI:30413"/>
    </cofactor>
</comment>
<dbReference type="PROSITE" id="PS00086">
    <property type="entry name" value="CYTOCHROME_P450"/>
    <property type="match status" value="1"/>
</dbReference>
<dbReference type="InterPro" id="IPR036396">
    <property type="entry name" value="Cyt_P450_sf"/>
</dbReference>
<organism evidence="15 16">
    <name type="scientific">Perilla frutescens var. hirtella</name>
    <name type="common">Perilla citriodora</name>
    <name type="synonym">Perilla setoyensis</name>
    <dbReference type="NCBI Taxonomy" id="608512"/>
    <lineage>
        <taxon>Eukaryota</taxon>
        <taxon>Viridiplantae</taxon>
        <taxon>Streptophyta</taxon>
        <taxon>Embryophyta</taxon>
        <taxon>Tracheophyta</taxon>
        <taxon>Spermatophyta</taxon>
        <taxon>Magnoliopsida</taxon>
        <taxon>eudicotyledons</taxon>
        <taxon>Gunneridae</taxon>
        <taxon>Pentapetalae</taxon>
        <taxon>asterids</taxon>
        <taxon>lamiids</taxon>
        <taxon>Lamiales</taxon>
        <taxon>Lamiaceae</taxon>
        <taxon>Nepetoideae</taxon>
        <taxon>Elsholtzieae</taxon>
        <taxon>Perilla</taxon>
    </lineage>
</organism>
<dbReference type="AlphaFoldDB" id="A0AAD4IRK0"/>
<dbReference type="PANTHER" id="PTHR47953">
    <property type="entry name" value="OS08G0105600 PROTEIN"/>
    <property type="match status" value="1"/>
</dbReference>
<keyword evidence="6" id="KW-0735">Signal-anchor</keyword>
<keyword evidence="5 12" id="KW-0479">Metal-binding</keyword>